<dbReference type="PANTHER" id="PTHR11102">
    <property type="entry name" value="SEL-1-LIKE PROTEIN"/>
    <property type="match status" value="1"/>
</dbReference>
<sequence>MKLSHYEWDPEKDLIAEGGFAEVFKAKDLNAEGRYVALKIYKEAVSRGTSGSTGQKKYSLEQEFSKIDGLSHTHLITYYGLEYITHTDAMGRNVSYPVLIMEYAGEGTLGQAIHRKLSLDEGKNIIVEVAQAVDYLHKQGIIHRDLKPGNVLFSKDRKGNKVSKVTDFGISQDILSDKTIQQSMTEGVGTPHYMAPEQFFKKKFGLNGDISERTDIWALGIMFYKILTGKLPFGHDKKDYELIRDGIVGEDPDYSEVPERFKNCIKTCLQKNASDRYASISDFIRDINGESNESGTVFLGGNETQFSAPKTKPKKKKKVWPVILLTALILGAGYGGYAFFRASQIKSLLSDAWESYKTGDHEKAYRLYQEAAEYDSGEANYFLATMSNYGYGTDVDYDKALEYVDKSMESGYEMANFQYAWAYQNGFGVEKDTTKASEYFREVLEEVKKQSQKGNPEAQNVYGLMQWNGYTIEKDPIKAEEQYKKAAEQDHPAAVENLAILYKYQKKYEDAFKMYEKGKDLNRYSCYRGLAEMYRNGQAVPKDTIKAFELYTSAAESNDVVSQYTLGKLYYYGTLTEKDRLRAVQWYTKAADRGYLDAQNELGIIFYEEKKYVEAKKWFQMAADRGNAFGAYNLGLIYYQGLGTTKDVVEAKKWFLVSANKGYSQAQYKMGDILEHGDDGKVDLEGAIRWYELAAAQNNASAQYALGRLYYDGKGKTKNRKIAKEYFIKTANLNNYLGQYMLGVMAENGIEGPVDYTEAEKWYRLSANNGYLNAQKALGRLIYDGKVPGQKKIVARTWYKKAADQGDAEAQYMVGLIDYNDKYYSLAKTWFLKAASQNNADAQNYLGVMYELGRGTTKNLKTAFDYYTKAANNGNSYAMYNLGLCYYYAKSVSTNKAVAKTWFNKSCTAGYQSACDFLKKNY</sequence>
<dbReference type="GO" id="GO:0005524">
    <property type="term" value="F:ATP binding"/>
    <property type="evidence" value="ECO:0007669"/>
    <property type="project" value="InterPro"/>
</dbReference>
<evidence type="ECO:0000313" key="4">
    <source>
        <dbReference type="Proteomes" id="UP000290261"/>
    </source>
</evidence>
<dbReference type="RefSeq" id="WP_129656212.1">
    <property type="nucleotide sequence ID" value="NZ_ML142917.1"/>
</dbReference>
<feature type="transmembrane region" description="Helical" evidence="1">
    <location>
        <begin position="319"/>
        <end position="340"/>
    </location>
</feature>
<dbReference type="InterPro" id="IPR000719">
    <property type="entry name" value="Prot_kinase_dom"/>
</dbReference>
<dbReference type="InterPro" id="IPR008271">
    <property type="entry name" value="Ser/Thr_kinase_AS"/>
</dbReference>
<dbReference type="SUPFAM" id="SSF81901">
    <property type="entry name" value="HCP-like"/>
    <property type="match status" value="3"/>
</dbReference>
<dbReference type="PANTHER" id="PTHR11102:SF160">
    <property type="entry name" value="ERAD-ASSOCIATED E3 UBIQUITIN-PROTEIN LIGASE COMPONENT HRD3"/>
    <property type="match status" value="1"/>
</dbReference>
<keyword evidence="1" id="KW-0472">Membrane</keyword>
<organism evidence="3 4">
    <name type="scientific">Flagellimonas olearia</name>
    <dbReference type="NCBI Taxonomy" id="552546"/>
    <lineage>
        <taxon>Bacteria</taxon>
        <taxon>Pseudomonadati</taxon>
        <taxon>Bacteroidota</taxon>
        <taxon>Flavobacteriia</taxon>
        <taxon>Flavobacteriales</taxon>
        <taxon>Flavobacteriaceae</taxon>
        <taxon>Flagellimonas</taxon>
    </lineage>
</organism>
<feature type="domain" description="Protein kinase" evidence="2">
    <location>
        <begin position="9"/>
        <end position="299"/>
    </location>
</feature>
<gene>
    <name evidence="3" type="ORF">DN53_06920</name>
</gene>
<dbReference type="SUPFAM" id="SSF56112">
    <property type="entry name" value="Protein kinase-like (PK-like)"/>
    <property type="match status" value="1"/>
</dbReference>
<evidence type="ECO:0000313" key="3">
    <source>
        <dbReference type="EMBL" id="RYC50094.1"/>
    </source>
</evidence>
<evidence type="ECO:0000256" key="1">
    <source>
        <dbReference type="SAM" id="Phobius"/>
    </source>
</evidence>
<proteinExistence type="predicted"/>
<dbReference type="Gene3D" id="1.10.510.10">
    <property type="entry name" value="Transferase(Phosphotransferase) domain 1"/>
    <property type="match status" value="1"/>
</dbReference>
<dbReference type="SMART" id="SM00671">
    <property type="entry name" value="SEL1"/>
    <property type="match status" value="16"/>
</dbReference>
<keyword evidence="1" id="KW-0812">Transmembrane</keyword>
<dbReference type="SMART" id="SM00220">
    <property type="entry name" value="S_TKc"/>
    <property type="match status" value="1"/>
</dbReference>
<dbReference type="InterPro" id="IPR011009">
    <property type="entry name" value="Kinase-like_dom_sf"/>
</dbReference>
<dbReference type="InterPro" id="IPR050767">
    <property type="entry name" value="Sel1_AlgK"/>
</dbReference>
<dbReference type="PROSITE" id="PS50011">
    <property type="entry name" value="PROTEIN_KINASE_DOM"/>
    <property type="match status" value="1"/>
</dbReference>
<keyword evidence="1" id="KW-1133">Transmembrane helix</keyword>
<dbReference type="Pfam" id="PF00069">
    <property type="entry name" value="Pkinase"/>
    <property type="match status" value="1"/>
</dbReference>
<dbReference type="CDD" id="cd14014">
    <property type="entry name" value="STKc_PknB_like"/>
    <property type="match status" value="1"/>
</dbReference>
<dbReference type="Proteomes" id="UP000290261">
    <property type="component" value="Unassembled WGS sequence"/>
</dbReference>
<evidence type="ECO:0000259" key="2">
    <source>
        <dbReference type="PROSITE" id="PS50011"/>
    </source>
</evidence>
<dbReference type="EMBL" id="JJMP01000013">
    <property type="protein sequence ID" value="RYC50094.1"/>
    <property type="molecule type" value="Genomic_DNA"/>
</dbReference>
<protein>
    <recommendedName>
        <fullName evidence="2">Protein kinase domain-containing protein</fullName>
    </recommendedName>
</protein>
<dbReference type="SMART" id="SM00028">
    <property type="entry name" value="TPR"/>
    <property type="match status" value="3"/>
</dbReference>
<name>A0A444VH64_9FLAO</name>
<dbReference type="InterPro" id="IPR019734">
    <property type="entry name" value="TPR_rpt"/>
</dbReference>
<dbReference type="InterPro" id="IPR006597">
    <property type="entry name" value="Sel1-like"/>
</dbReference>
<comment type="caution">
    <text evidence="3">The sequence shown here is derived from an EMBL/GenBank/DDBJ whole genome shotgun (WGS) entry which is preliminary data.</text>
</comment>
<dbReference type="PROSITE" id="PS00108">
    <property type="entry name" value="PROTEIN_KINASE_ST"/>
    <property type="match status" value="1"/>
</dbReference>
<dbReference type="AlphaFoldDB" id="A0A444VH64"/>
<dbReference type="GO" id="GO:0004672">
    <property type="term" value="F:protein kinase activity"/>
    <property type="evidence" value="ECO:0007669"/>
    <property type="project" value="InterPro"/>
</dbReference>
<reference evidence="3 4" key="1">
    <citation type="submission" date="2014-04" db="EMBL/GenBank/DDBJ databases">
        <title>Whole genome of Muricauda olearia.</title>
        <authorList>
            <person name="Zhang X.-H."/>
            <person name="Tang K."/>
        </authorList>
    </citation>
    <scope>NUCLEOTIDE SEQUENCE [LARGE SCALE GENOMIC DNA]</scope>
    <source>
        <strain evidence="3 4">Th120</strain>
    </source>
</reference>
<dbReference type="InterPro" id="IPR011990">
    <property type="entry name" value="TPR-like_helical_dom_sf"/>
</dbReference>
<keyword evidence="4" id="KW-1185">Reference proteome</keyword>
<dbReference type="Gene3D" id="1.25.40.10">
    <property type="entry name" value="Tetratricopeptide repeat domain"/>
    <property type="match status" value="4"/>
</dbReference>
<accession>A0A444VH64</accession>
<dbReference type="Pfam" id="PF08238">
    <property type="entry name" value="Sel1"/>
    <property type="match status" value="15"/>
</dbReference>